<dbReference type="GO" id="GO:0005886">
    <property type="term" value="C:plasma membrane"/>
    <property type="evidence" value="ECO:0007669"/>
    <property type="project" value="TreeGrafter"/>
</dbReference>
<dbReference type="SMART" id="SM00448">
    <property type="entry name" value="REC"/>
    <property type="match status" value="1"/>
</dbReference>
<feature type="compositionally biased region" description="Polar residues" evidence="7">
    <location>
        <begin position="255"/>
        <end position="265"/>
    </location>
</feature>
<dbReference type="Pfam" id="PF00512">
    <property type="entry name" value="HisKA"/>
    <property type="match status" value="1"/>
</dbReference>
<keyword evidence="5" id="KW-0418">Kinase</keyword>
<dbReference type="SUPFAM" id="SSF47384">
    <property type="entry name" value="Homodimeric domain of signal transducing histidine kinase"/>
    <property type="match status" value="1"/>
</dbReference>
<feature type="domain" description="Histidine kinase" evidence="8">
    <location>
        <begin position="474"/>
        <end position="739"/>
    </location>
</feature>
<feature type="region of interest" description="Disordered" evidence="7">
    <location>
        <begin position="1"/>
        <end position="25"/>
    </location>
</feature>
<keyword evidence="4" id="KW-0808">Transferase</keyword>
<organism evidence="10 11">
    <name type="scientific">Glarea lozoyensis (strain ATCC 74030 / MF5533)</name>
    <dbReference type="NCBI Taxonomy" id="1104152"/>
    <lineage>
        <taxon>Eukaryota</taxon>
        <taxon>Fungi</taxon>
        <taxon>Dikarya</taxon>
        <taxon>Ascomycota</taxon>
        <taxon>Pezizomycotina</taxon>
        <taxon>Leotiomycetes</taxon>
        <taxon>Helotiales</taxon>
        <taxon>Helotiaceae</taxon>
        <taxon>Glarea</taxon>
    </lineage>
</organism>
<dbReference type="CDD" id="cd00082">
    <property type="entry name" value="HisKA"/>
    <property type="match status" value="1"/>
</dbReference>
<evidence type="ECO:0000259" key="9">
    <source>
        <dbReference type="PROSITE" id="PS50110"/>
    </source>
</evidence>
<feature type="compositionally biased region" description="Basic and acidic residues" evidence="7">
    <location>
        <begin position="917"/>
        <end position="929"/>
    </location>
</feature>
<keyword evidence="11" id="KW-1185">Reference proteome</keyword>
<dbReference type="PRINTS" id="PR00344">
    <property type="entry name" value="BCTRLSENSOR"/>
</dbReference>
<evidence type="ECO:0000256" key="1">
    <source>
        <dbReference type="ARBA" id="ARBA00000085"/>
    </source>
</evidence>
<feature type="compositionally biased region" description="Polar residues" evidence="7">
    <location>
        <begin position="869"/>
        <end position="880"/>
    </location>
</feature>
<dbReference type="InterPro" id="IPR005467">
    <property type="entry name" value="His_kinase_dom"/>
</dbReference>
<name>H0EZM1_GLAL7</name>
<dbReference type="CDD" id="cd17546">
    <property type="entry name" value="REC_hyHK_CKI1_RcsC-like"/>
    <property type="match status" value="1"/>
</dbReference>
<dbReference type="InterPro" id="IPR011006">
    <property type="entry name" value="CheY-like_superfamily"/>
</dbReference>
<feature type="compositionally biased region" description="Polar residues" evidence="7">
    <location>
        <begin position="286"/>
        <end position="297"/>
    </location>
</feature>
<dbReference type="SMART" id="SM00388">
    <property type="entry name" value="HisKA"/>
    <property type="match status" value="1"/>
</dbReference>
<evidence type="ECO:0000256" key="4">
    <source>
        <dbReference type="ARBA" id="ARBA00022679"/>
    </source>
</evidence>
<comment type="caution">
    <text evidence="10">The sequence shown here is derived from an EMBL/GenBank/DDBJ whole genome shotgun (WGS) entry which is preliminary data.</text>
</comment>
<dbReference type="InterPro" id="IPR003594">
    <property type="entry name" value="HATPase_dom"/>
</dbReference>
<dbReference type="PANTHER" id="PTHR43047">
    <property type="entry name" value="TWO-COMPONENT HISTIDINE PROTEIN KINASE"/>
    <property type="match status" value="1"/>
</dbReference>
<dbReference type="InParanoid" id="H0EZM1"/>
<evidence type="ECO:0000256" key="5">
    <source>
        <dbReference type="ARBA" id="ARBA00022777"/>
    </source>
</evidence>
<dbReference type="Gene3D" id="1.10.287.130">
    <property type="match status" value="1"/>
</dbReference>
<dbReference type="OrthoDB" id="303614at2759"/>
<dbReference type="Gene3D" id="3.30.565.10">
    <property type="entry name" value="Histidine kinase-like ATPase, C-terminal domain"/>
    <property type="match status" value="1"/>
</dbReference>
<dbReference type="PANTHER" id="PTHR43047:SF72">
    <property type="entry name" value="OSMOSENSING HISTIDINE PROTEIN KINASE SLN1"/>
    <property type="match status" value="1"/>
</dbReference>
<dbReference type="EC" id="2.7.13.3" evidence="2"/>
<dbReference type="HOGENOM" id="CLU_002763_0_0_1"/>
<dbReference type="SUPFAM" id="SSF52172">
    <property type="entry name" value="CheY-like"/>
    <property type="match status" value="1"/>
</dbReference>
<evidence type="ECO:0000259" key="8">
    <source>
        <dbReference type="PROSITE" id="PS50109"/>
    </source>
</evidence>
<proteinExistence type="predicted"/>
<sequence>MSDIMYYQPDEEKAKINPDGSRVPQASSDPILTAFAQLGALRMNTKRGIITLSTSTAEFMLAESGKALSLQKDDDEHDQLWHGVGVFNKCPDQSKKTIGKAMVINDLTKHEELKTQWVVLNKPFVRFIAAVPLRSPGSGMVIGSYLVADDQVREGGLTECEMEFMLDMGATVMDYLEAGLIKKKQYRSERMIKAQPSVMQRTRSAIELDKLADAEFGIQEPASNLSRGLSNLQDEGHGGSLARALGNWHDDELSSMPQTPSSVSGMSVGKADSTTGRPAFPRAESHMSSDSATQSTLVSKSYIDRNSSVTTMDTLVDPGGEGKDNRASVSFDLPPVQLNGDSSLPKGSHLPKELQDALLSTELRAVFSRASNLIREAIGVQGVVFYDASVGSVGVGSEHIVIGEKAPGPFQTEHAPTSSEDEAGRRLSVAHADVNGHSDSAMPSDPAFGNSTMAEVARISAQVLDKMKSDFISSISHELRSPLHGVLASVEFLQETEMTDIQEDMVNNIHASGKVLLDTINHVLDFSKVNRRSKNNTSLSKSARRRKKKGIVEKATVEEEEDQTDILKLTEEVIESIYAGHSVGKPVLSPNSHRSSFIATKEYAVNVVTDIKWEPNWTFEIDPGAWSRILMNIFSNALKYTKSGFVKVSLELEDEGVARSKKSRKTMVLKVRDSGKGISEEFLKYRLFKPFTQEDSLATGTGLGLSIVRHIIQDLGGTINFTSEQGTGTEVTVRLPLRAQKPAAISPEDEMLLEVRNITKGYTFRLEGFDRYPDIAEAPTGILSAEAEAAMLLKSAGQSKLVDWFCMEPSQPTDEYGADIIVIMEAGVPPNGVEEILNAYDHSKPSKSGKAIAIVIAFCEKKPSIIPESASQRRTSNSETPGLAGTGNFHIASEPASESQKTNGAAPKLASTINYDPPEKKHIDLPNGTDKKDFGPDITDLLSPKAHVFPAKQKKLEPVRELNPPGPNEKQMRVLLVEDNEINLKLLVATMRKLKIIHTTAMNGLEALNAYKDCRGQFDVVFMDISMPVMSGIDSARYIRRFERDEKLAATKLIALTGAANPTTRQEAFNVGVDLYLTKPVPMRELRSMLEEIKKESAFDVEVK</sequence>
<gene>
    <name evidence="10" type="ORF">M7I_8297</name>
</gene>
<dbReference type="FunFam" id="1.10.287.130:FF:000023">
    <property type="entry name" value="Sensor histidine kinase/response regulator, putative"/>
    <property type="match status" value="1"/>
</dbReference>
<dbReference type="GO" id="GO:0000155">
    <property type="term" value="F:phosphorelay sensor kinase activity"/>
    <property type="evidence" value="ECO:0007669"/>
    <property type="project" value="InterPro"/>
</dbReference>
<dbReference type="PROSITE" id="PS50110">
    <property type="entry name" value="RESPONSE_REGULATORY"/>
    <property type="match status" value="1"/>
</dbReference>
<evidence type="ECO:0000313" key="10">
    <source>
        <dbReference type="EMBL" id="EHK96021.1"/>
    </source>
</evidence>
<dbReference type="InterPro" id="IPR036097">
    <property type="entry name" value="HisK_dim/P_sf"/>
</dbReference>
<dbReference type="AlphaFoldDB" id="H0EZM1"/>
<dbReference type="Pfam" id="PF00072">
    <property type="entry name" value="Response_reg"/>
    <property type="match status" value="1"/>
</dbReference>
<dbReference type="InterPro" id="IPR036890">
    <property type="entry name" value="HATPase_C_sf"/>
</dbReference>
<evidence type="ECO:0000256" key="2">
    <source>
        <dbReference type="ARBA" id="ARBA00012438"/>
    </source>
</evidence>
<evidence type="ECO:0000256" key="7">
    <source>
        <dbReference type="SAM" id="MobiDB-lite"/>
    </source>
</evidence>
<dbReference type="InterPro" id="IPR003661">
    <property type="entry name" value="HisK_dim/P_dom"/>
</dbReference>
<dbReference type="SUPFAM" id="SSF55874">
    <property type="entry name" value="ATPase domain of HSP90 chaperone/DNA topoisomerase II/histidine kinase"/>
    <property type="match status" value="1"/>
</dbReference>
<accession>H0EZM1</accession>
<dbReference type="Proteomes" id="UP000005446">
    <property type="component" value="Unassembled WGS sequence"/>
</dbReference>
<evidence type="ECO:0000256" key="3">
    <source>
        <dbReference type="ARBA" id="ARBA00022553"/>
    </source>
</evidence>
<dbReference type="SMART" id="SM00387">
    <property type="entry name" value="HATPase_c"/>
    <property type="match status" value="1"/>
</dbReference>
<feature type="domain" description="Response regulatory" evidence="9">
    <location>
        <begin position="973"/>
        <end position="1094"/>
    </location>
</feature>
<dbReference type="InterPro" id="IPR001789">
    <property type="entry name" value="Sig_transdc_resp-reg_receiver"/>
</dbReference>
<dbReference type="GO" id="GO:0009927">
    <property type="term" value="F:histidine phosphotransfer kinase activity"/>
    <property type="evidence" value="ECO:0007669"/>
    <property type="project" value="TreeGrafter"/>
</dbReference>
<dbReference type="PROSITE" id="PS50109">
    <property type="entry name" value="HIS_KIN"/>
    <property type="match status" value="1"/>
</dbReference>
<dbReference type="EMBL" id="AGUE01000294">
    <property type="protein sequence ID" value="EHK96021.1"/>
    <property type="molecule type" value="Genomic_DNA"/>
</dbReference>
<reference evidence="10 11" key="1">
    <citation type="journal article" date="2012" name="Eukaryot. Cell">
        <title>Genome sequence of the fungus Glarea lozoyensis: the first genome sequence of a species from the Helotiaceae family.</title>
        <authorList>
            <person name="Youssar L."/>
            <person name="Gruening B.A."/>
            <person name="Erxleben A."/>
            <person name="Guenther S."/>
            <person name="Huettel W."/>
        </authorList>
    </citation>
    <scope>NUCLEOTIDE SEQUENCE [LARGE SCALE GENOMIC DNA]</scope>
    <source>
        <strain evidence="11">ATCC 74030 / MF5533</strain>
    </source>
</reference>
<feature type="region of interest" description="Disordered" evidence="7">
    <location>
        <begin position="250"/>
        <end position="297"/>
    </location>
</feature>
<dbReference type="InterPro" id="IPR004358">
    <property type="entry name" value="Sig_transdc_His_kin-like_C"/>
</dbReference>
<evidence type="ECO:0000313" key="11">
    <source>
        <dbReference type="Proteomes" id="UP000005446"/>
    </source>
</evidence>
<dbReference type="Gene3D" id="3.40.50.2300">
    <property type="match status" value="1"/>
</dbReference>
<feature type="region of interest" description="Disordered" evidence="7">
    <location>
        <begin position="867"/>
        <end position="929"/>
    </location>
</feature>
<protein>
    <recommendedName>
        <fullName evidence="2">histidine kinase</fullName>
        <ecNumber evidence="2">2.7.13.3</ecNumber>
    </recommendedName>
</protein>
<dbReference type="Pfam" id="PF02518">
    <property type="entry name" value="HATPase_c"/>
    <property type="match status" value="1"/>
</dbReference>
<keyword evidence="3 6" id="KW-0597">Phosphoprotein</keyword>
<evidence type="ECO:0000256" key="6">
    <source>
        <dbReference type="PROSITE-ProRule" id="PRU00169"/>
    </source>
</evidence>
<feature type="modified residue" description="4-aspartylphosphate" evidence="6">
    <location>
        <position position="1024"/>
    </location>
</feature>
<comment type="catalytic activity">
    <reaction evidence="1">
        <text>ATP + protein L-histidine = ADP + protein N-phospho-L-histidine.</text>
        <dbReference type="EC" id="2.7.13.3"/>
    </reaction>
</comment>